<evidence type="ECO:0000256" key="3">
    <source>
        <dbReference type="ARBA" id="ARBA00022917"/>
    </source>
</evidence>
<comment type="caution">
    <text evidence="6">The sequence shown here is derived from an EMBL/GenBank/DDBJ whole genome shotgun (WGS) entry which is preliminary data.</text>
</comment>
<dbReference type="GO" id="GO:0003743">
    <property type="term" value="F:translation initiation factor activity"/>
    <property type="evidence" value="ECO:0007669"/>
    <property type="project" value="UniProtKB-KW"/>
</dbReference>
<feature type="compositionally biased region" description="Pro residues" evidence="4">
    <location>
        <begin position="333"/>
        <end position="342"/>
    </location>
</feature>
<dbReference type="InterPro" id="IPR003890">
    <property type="entry name" value="MIF4G-like_typ-3"/>
</dbReference>
<keyword evidence="7" id="KW-1185">Reference proteome</keyword>
<feature type="region of interest" description="Disordered" evidence="4">
    <location>
        <begin position="1"/>
        <end position="48"/>
    </location>
</feature>
<accession>A0A1V9YEM4</accession>
<evidence type="ECO:0000313" key="6">
    <source>
        <dbReference type="EMBL" id="OQR84149.1"/>
    </source>
</evidence>
<dbReference type="GO" id="GO:0016281">
    <property type="term" value="C:eukaryotic translation initiation factor 4F complex"/>
    <property type="evidence" value="ECO:0007669"/>
    <property type="project" value="TreeGrafter"/>
</dbReference>
<evidence type="ECO:0000313" key="7">
    <source>
        <dbReference type="Proteomes" id="UP000243579"/>
    </source>
</evidence>
<dbReference type="PANTHER" id="PTHR23253">
    <property type="entry name" value="EUKARYOTIC TRANSLATION INITIATION FACTOR 4 GAMMA"/>
    <property type="match status" value="1"/>
</dbReference>
<comment type="similarity">
    <text evidence="1">Belongs to the eukaryotic initiation factor 4G family.</text>
</comment>
<dbReference type="Gene3D" id="1.25.40.180">
    <property type="match status" value="3"/>
</dbReference>
<evidence type="ECO:0000256" key="2">
    <source>
        <dbReference type="ARBA" id="ARBA00022540"/>
    </source>
</evidence>
<keyword evidence="3" id="KW-0648">Protein biosynthesis</keyword>
<dbReference type="Proteomes" id="UP000243579">
    <property type="component" value="Unassembled WGS sequence"/>
</dbReference>
<feature type="region of interest" description="Disordered" evidence="4">
    <location>
        <begin position="520"/>
        <end position="592"/>
    </location>
</feature>
<feature type="domain" description="MI" evidence="5">
    <location>
        <begin position="1092"/>
        <end position="1221"/>
    </location>
</feature>
<dbReference type="SMART" id="SM00543">
    <property type="entry name" value="MIF4G"/>
    <property type="match status" value="1"/>
</dbReference>
<evidence type="ECO:0000256" key="1">
    <source>
        <dbReference type="ARBA" id="ARBA00005775"/>
    </source>
</evidence>
<dbReference type="Pfam" id="PF02854">
    <property type="entry name" value="MIF4G"/>
    <property type="match status" value="2"/>
</dbReference>
<name>A0A1V9YEM4_ACHHY</name>
<organism evidence="6 7">
    <name type="scientific">Achlya hypogyna</name>
    <name type="common">Oomycete</name>
    <name type="synonym">Protoachlya hypogyna</name>
    <dbReference type="NCBI Taxonomy" id="1202772"/>
    <lineage>
        <taxon>Eukaryota</taxon>
        <taxon>Sar</taxon>
        <taxon>Stramenopiles</taxon>
        <taxon>Oomycota</taxon>
        <taxon>Saprolegniomycetes</taxon>
        <taxon>Saprolegniales</taxon>
        <taxon>Achlyaceae</taxon>
        <taxon>Achlya</taxon>
    </lineage>
</organism>
<dbReference type="InterPro" id="IPR003891">
    <property type="entry name" value="Initiation_fac_eIF4g_MI"/>
</dbReference>
<dbReference type="OrthoDB" id="514777at2759"/>
<feature type="compositionally biased region" description="Low complexity" evidence="4">
    <location>
        <begin position="343"/>
        <end position="360"/>
    </location>
</feature>
<feature type="compositionally biased region" description="Basic and acidic residues" evidence="4">
    <location>
        <begin position="549"/>
        <end position="564"/>
    </location>
</feature>
<gene>
    <name evidence="6" type="ORF">ACHHYP_13841</name>
</gene>
<dbReference type="SMART" id="SM00544">
    <property type="entry name" value="MA3"/>
    <property type="match status" value="1"/>
</dbReference>
<feature type="compositionally biased region" description="Low complexity" evidence="4">
    <location>
        <begin position="368"/>
        <end position="386"/>
    </location>
</feature>
<proteinExistence type="inferred from homology"/>
<dbReference type="EMBL" id="JNBR01001929">
    <property type="protein sequence ID" value="OQR84149.1"/>
    <property type="molecule type" value="Genomic_DNA"/>
</dbReference>
<reference evidence="6 7" key="1">
    <citation type="journal article" date="2014" name="Genome Biol. Evol.">
        <title>The secreted proteins of Achlya hypogyna and Thraustotheca clavata identify the ancestral oomycete secretome and reveal gene acquisitions by horizontal gene transfer.</title>
        <authorList>
            <person name="Misner I."/>
            <person name="Blouin N."/>
            <person name="Leonard G."/>
            <person name="Richards T.A."/>
            <person name="Lane C.E."/>
        </authorList>
    </citation>
    <scope>NUCLEOTIDE SEQUENCE [LARGE SCALE GENOMIC DNA]</scope>
    <source>
        <strain evidence="6 7">ATCC 48635</strain>
    </source>
</reference>
<dbReference type="InterPro" id="IPR016024">
    <property type="entry name" value="ARM-type_fold"/>
</dbReference>
<evidence type="ECO:0000256" key="4">
    <source>
        <dbReference type="SAM" id="MobiDB-lite"/>
    </source>
</evidence>
<keyword evidence="2 6" id="KW-0396">Initiation factor</keyword>
<feature type="region of interest" description="Disordered" evidence="4">
    <location>
        <begin position="246"/>
        <end position="430"/>
    </location>
</feature>
<dbReference type="STRING" id="1202772.A0A1V9YEM4"/>
<sequence>MSSQDTPRFPPQGTHDGPDGLPPPQVPVRTASAPPMEHLLDPNRPTFVPYKGGGQGYIPSQGYAPPAGVFTPGQPFVSARSAAHQQPPAERMHGGYANHHMGNVAPPMSSPGPQGRGMGRGMPRNPNNVRPFVPQHMQSPGAIPPAYVPRGMQQGGYYQGPGGYNMQPMPGQPMYPPMNQYPPPNMQPPHLAMGMPGGVPMHVMPGQQIPPPVQRPAPVVRERKALVIIDPKTNKPINECKALAADEGAAADKPRSLSDAPRPTSTLRASSPAFVFGGATTAPPPPPPTTPASPVKKAKSPPPTPIAVPASPKKAAPVTPATAPVTPIKAPVTPKPVTPKPATPKSVNPKPVTPKAASPKPATPKPVTPKATTPKAVTPKATAPVVVAPPPQASPKKPMPVAAPASPKVTSPKKAVPPTEAVAKVPTSPKKVPEASIMFGTVAVVAEDVSVVSPKAVSRPPGFAANDDEDAEESETPKAPFRRSEPRPANTAASTAGKRCYSLEFLFSFREEYVELPAAAKDPSSGWMSMEVSSDGPNKARRQTSGGRGLERSSSRGDKGKWSRDQSVPGGRGGRGGRGRGGRGAGSSSAFDDVPLKRREDRWVPKKATNNMEAVCKQVQSIMNKMTNQKFERLASQLSDINMDSSAMVEAVIKIIFDKALGEPHFCDMYANLCVYLEQKWKVWSYLQIVQHDDERKWYWTTMSDNDAEVVGPFGSIDEVLESAAEDPLDVVAAPEGLALQSVRVRGGKFIKVWGTDAELYWSGENVADLDATQVLNGPFESFEHANVHAIKTTSFKRILLNSCQEEFEKNNIYEALEAGMEKARAEGSLTPEVEADYEEKKMLTKRRMLGNIRFIGELYKKGMLQERIMHECVAKMLNVTRAPGEDGRPFRLVPVHPTQPPDEESIESLSKLLTTMGKNLEASSGPIVMSIYFEFLGKLTKDKRLSSRITFMLMDVIDLRNNKWQPRRKELTQKTLDEIRKDVEKEHASKAAGAQRTGGASRGLPPSQSSRDRDNSRGGSFRGNPPPQRSSSFAVDRSRAQNFDATRSGGPQGRPASFGKGRPAKAPVKEKKKAPAVKAQLEALDEDVVATLGKKAKAILDEFVGLQDVAEAAACLQELKTAQAAVAPLLVSAAFAKQALVGALEEKQATRDGYFDAVAALLEQKALEPEAVQFGLETAVLLAPDLVCDVPKIGDHLAAIIARLMPLAPVLSLEWLTGLLAAPDADADVLEELVEGGVLADVVGLVLARLPPAVATKQAATTFRALNVTTILPSHARKTAHVVDWINKHEIAAVLPAFATAYELLQVVQSGKDTPEIIAYVESSIANDMRKDALFAKQACLFLADLAPKPSGKLCQLMMGLCGNLEGQAAFVGGLAQATPPEELKALLKHLMDYHVFANDALRAWSDSAAQRACVKGAALAQMDEIVARLRK</sequence>
<dbReference type="PROSITE" id="PS51366">
    <property type="entry name" value="MI"/>
    <property type="match status" value="1"/>
</dbReference>
<feature type="region of interest" description="Disordered" evidence="4">
    <location>
        <begin position="985"/>
        <end position="1075"/>
    </location>
</feature>
<dbReference type="PANTHER" id="PTHR23253:SF9">
    <property type="entry name" value="EUKARYOTIC TRANSLATION INITIATION FACTOR 4 GAMMA 2"/>
    <property type="match status" value="1"/>
</dbReference>
<feature type="region of interest" description="Disordered" evidence="4">
    <location>
        <begin position="453"/>
        <end position="495"/>
    </location>
</feature>
<evidence type="ECO:0000259" key="5">
    <source>
        <dbReference type="PROSITE" id="PS51366"/>
    </source>
</evidence>
<dbReference type="SUPFAM" id="SSF48371">
    <property type="entry name" value="ARM repeat"/>
    <property type="match status" value="2"/>
</dbReference>
<dbReference type="GO" id="GO:0003729">
    <property type="term" value="F:mRNA binding"/>
    <property type="evidence" value="ECO:0007669"/>
    <property type="project" value="TreeGrafter"/>
</dbReference>
<feature type="compositionally biased region" description="Low complexity" evidence="4">
    <location>
        <begin position="307"/>
        <end position="332"/>
    </location>
</feature>
<dbReference type="Pfam" id="PF02847">
    <property type="entry name" value="MA3"/>
    <property type="match status" value="1"/>
</dbReference>
<protein>
    <submittedName>
        <fullName evidence="6">Eukaryotic translation initiation factor 4 gamma</fullName>
    </submittedName>
</protein>
<feature type="compositionally biased region" description="Pro residues" evidence="4">
    <location>
        <begin position="282"/>
        <end position="291"/>
    </location>
</feature>